<organism evidence="1 2">
    <name type="scientific">Apatococcus lobatus</name>
    <dbReference type="NCBI Taxonomy" id="904363"/>
    <lineage>
        <taxon>Eukaryota</taxon>
        <taxon>Viridiplantae</taxon>
        <taxon>Chlorophyta</taxon>
        <taxon>core chlorophytes</taxon>
        <taxon>Trebouxiophyceae</taxon>
        <taxon>Chlorellales</taxon>
        <taxon>Chlorellaceae</taxon>
        <taxon>Apatococcus</taxon>
    </lineage>
</organism>
<evidence type="ECO:0000313" key="1">
    <source>
        <dbReference type="EMBL" id="KAK9832417.1"/>
    </source>
</evidence>
<name>A0AAW1RF11_9CHLO</name>
<gene>
    <name evidence="1" type="ORF">WJX74_009464</name>
</gene>
<dbReference type="AlphaFoldDB" id="A0AAW1RF11"/>
<protein>
    <submittedName>
        <fullName evidence="1">Uncharacterized protein</fullName>
    </submittedName>
</protein>
<accession>A0AAW1RF11</accession>
<keyword evidence="2" id="KW-1185">Reference proteome</keyword>
<sequence length="89" mass="9827">MTRKPACSVHVVRDVLRNLQNAQELWQIHGSVFEGASELLCSGAGIWGMYQVENARGGEGSLHKRVYGAEQMFSHLGYTIFQSKLTSSA</sequence>
<dbReference type="EMBL" id="JALJOS010000012">
    <property type="protein sequence ID" value="KAK9832417.1"/>
    <property type="molecule type" value="Genomic_DNA"/>
</dbReference>
<dbReference type="Proteomes" id="UP001438707">
    <property type="component" value="Unassembled WGS sequence"/>
</dbReference>
<reference evidence="1 2" key="1">
    <citation type="journal article" date="2024" name="Nat. Commun.">
        <title>Phylogenomics reveals the evolutionary origins of lichenization in chlorophyte algae.</title>
        <authorList>
            <person name="Puginier C."/>
            <person name="Libourel C."/>
            <person name="Otte J."/>
            <person name="Skaloud P."/>
            <person name="Haon M."/>
            <person name="Grisel S."/>
            <person name="Petersen M."/>
            <person name="Berrin J.G."/>
            <person name="Delaux P.M."/>
            <person name="Dal Grande F."/>
            <person name="Keller J."/>
        </authorList>
    </citation>
    <scope>NUCLEOTIDE SEQUENCE [LARGE SCALE GENOMIC DNA]</scope>
    <source>
        <strain evidence="1 2">SAG 2145</strain>
    </source>
</reference>
<evidence type="ECO:0000313" key="2">
    <source>
        <dbReference type="Proteomes" id="UP001438707"/>
    </source>
</evidence>
<comment type="caution">
    <text evidence="1">The sequence shown here is derived from an EMBL/GenBank/DDBJ whole genome shotgun (WGS) entry which is preliminary data.</text>
</comment>
<proteinExistence type="predicted"/>